<evidence type="ECO:0000313" key="7">
    <source>
        <dbReference type="EMBL" id="KAA6343047.1"/>
    </source>
</evidence>
<sequence>MNRKHIQKTVFTWLNCIVLTVAGGLSSCDFLSIEDYINDDLALDSIFSSVRYVEAHMWGAATGFHDEGALFGNGMYTPGPLATDEGFSLFSTSEFQGMGYVMGAYNASNLGRFDNWSLWYRIIRQCSTILARMDEAHDMTIDDRFRIMGNTRFIRAYAYYNLLMNFGPVVLLGDEILPNNEELVFYNRPRDLYDDCVEYICTELEEAARYLDKRVNSIVEFGRPTKGAAYGLIARLRLQHASELYNGGKAARTYFGSWTRKTDGKHYIQQKEDPRRWAVAAAAAKRLIDMKDDVGIKMYSLHYVDKDNSTPSLSPNTGDPDYLNPFPYGAGEIDPYHSYLDMFNGESVMSVNPEFIWARTSSQLLAYTRHSFPGINGGDNGMCVTQKIVDAYEMADGHPINNPSGEYPYNESGFTNEMKELYNGYRLNAGVYNMYVNREARFYASIGFSECFWDMGSTSDASQKNLTITYYSDSPNGRDGARTPANYPITGYVIRKFVHPIDAWAGTANRRINKPYAMIRYAEILLAYAEALNHLGTESYTITVDDVPQIFSRDGEEIKQAFNQVRYRAGLPGLTDADLTDADKVMEKIKRERMVEFLFENHRYFDVRRWGDYEASENEPIRGMNTAATKEAYYQRVMPTSSRISDRVVDRKLIFLPIPKEEVKRLPSFDQNPGW</sequence>
<keyword evidence="3" id="KW-0472">Membrane</keyword>
<feature type="domain" description="RagB/SusD" evidence="5">
    <location>
        <begin position="353"/>
        <end position="675"/>
    </location>
</feature>
<evidence type="ECO:0000259" key="5">
    <source>
        <dbReference type="Pfam" id="PF07980"/>
    </source>
</evidence>
<keyword evidence="2" id="KW-0732">Signal</keyword>
<evidence type="ECO:0000256" key="1">
    <source>
        <dbReference type="ARBA" id="ARBA00004442"/>
    </source>
</evidence>
<dbReference type="Pfam" id="PF07980">
    <property type="entry name" value="SusD_RagB"/>
    <property type="match status" value="1"/>
</dbReference>
<evidence type="ECO:0000256" key="2">
    <source>
        <dbReference type="ARBA" id="ARBA00022729"/>
    </source>
</evidence>
<accession>A0A5J4SAG5</accession>
<dbReference type="Pfam" id="PF14322">
    <property type="entry name" value="SusD-like_3"/>
    <property type="match status" value="1"/>
</dbReference>
<evidence type="ECO:0000256" key="3">
    <source>
        <dbReference type="ARBA" id="ARBA00023136"/>
    </source>
</evidence>
<dbReference type="InterPro" id="IPR012944">
    <property type="entry name" value="SusD_RagB_dom"/>
</dbReference>
<dbReference type="PROSITE" id="PS51257">
    <property type="entry name" value="PROKAR_LIPOPROTEIN"/>
    <property type="match status" value="1"/>
</dbReference>
<dbReference type="EMBL" id="SNRY01000291">
    <property type="protein sequence ID" value="KAA6343047.1"/>
    <property type="molecule type" value="Genomic_DNA"/>
</dbReference>
<dbReference type="Gene3D" id="1.25.40.390">
    <property type="match status" value="1"/>
</dbReference>
<feature type="domain" description="SusD-like N-terminal" evidence="6">
    <location>
        <begin position="105"/>
        <end position="238"/>
    </location>
</feature>
<dbReference type="SUPFAM" id="SSF48452">
    <property type="entry name" value="TPR-like"/>
    <property type="match status" value="1"/>
</dbReference>
<comment type="subcellular location">
    <subcellularLocation>
        <location evidence="1">Cell outer membrane</location>
    </subcellularLocation>
</comment>
<name>A0A5J4SAG5_9ZZZZ</name>
<evidence type="ECO:0000256" key="4">
    <source>
        <dbReference type="ARBA" id="ARBA00023237"/>
    </source>
</evidence>
<evidence type="ECO:0000259" key="6">
    <source>
        <dbReference type="Pfam" id="PF14322"/>
    </source>
</evidence>
<comment type="caution">
    <text evidence="7">The sequence shown here is derived from an EMBL/GenBank/DDBJ whole genome shotgun (WGS) entry which is preliminary data.</text>
</comment>
<keyword evidence="4" id="KW-0998">Cell outer membrane</keyword>
<reference evidence="7" key="1">
    <citation type="submission" date="2019-03" db="EMBL/GenBank/DDBJ databases">
        <title>Single cell metagenomics reveals metabolic interactions within the superorganism composed of flagellate Streblomastix strix and complex community of Bacteroidetes bacteria on its surface.</title>
        <authorList>
            <person name="Treitli S.C."/>
            <person name="Kolisko M."/>
            <person name="Husnik F."/>
            <person name="Keeling P."/>
            <person name="Hampl V."/>
        </authorList>
    </citation>
    <scope>NUCLEOTIDE SEQUENCE</scope>
    <source>
        <strain evidence="7">STM</strain>
    </source>
</reference>
<organism evidence="7">
    <name type="scientific">termite gut metagenome</name>
    <dbReference type="NCBI Taxonomy" id="433724"/>
    <lineage>
        <taxon>unclassified sequences</taxon>
        <taxon>metagenomes</taxon>
        <taxon>organismal metagenomes</taxon>
    </lineage>
</organism>
<dbReference type="InterPro" id="IPR011990">
    <property type="entry name" value="TPR-like_helical_dom_sf"/>
</dbReference>
<protein>
    <submittedName>
        <fullName evidence="7">RagB/SusD family nutrient uptake outer membrane protein</fullName>
    </submittedName>
</protein>
<dbReference type="InterPro" id="IPR033985">
    <property type="entry name" value="SusD-like_N"/>
</dbReference>
<gene>
    <name evidence="7" type="ORF">EZS27_009239</name>
</gene>
<dbReference type="GO" id="GO:0009279">
    <property type="term" value="C:cell outer membrane"/>
    <property type="evidence" value="ECO:0007669"/>
    <property type="project" value="UniProtKB-SubCell"/>
</dbReference>
<dbReference type="AlphaFoldDB" id="A0A5J4SAG5"/>
<proteinExistence type="predicted"/>